<dbReference type="CDD" id="cd04458">
    <property type="entry name" value="CSP_CDS"/>
    <property type="match status" value="2"/>
</dbReference>
<dbReference type="InterPro" id="IPR002059">
    <property type="entry name" value="CSP_DNA-bd"/>
</dbReference>
<dbReference type="PROSITE" id="PS51857">
    <property type="entry name" value="CSD_2"/>
    <property type="match status" value="2"/>
</dbReference>
<dbReference type="SMART" id="SM00357">
    <property type="entry name" value="CSP"/>
    <property type="match status" value="2"/>
</dbReference>
<dbReference type="RefSeq" id="WP_338548306.1">
    <property type="nucleotide sequence ID" value="NZ_CP146069.1"/>
</dbReference>
<reference evidence="2 3" key="1">
    <citation type="submission" date="2023-10" db="EMBL/GenBank/DDBJ databases">
        <title>Roseovarius strain S88 nov., isolated from a marine algae.</title>
        <authorList>
            <person name="Lee M.W."/>
            <person name="Lee J.K."/>
            <person name="Kim J.M."/>
            <person name="Choi D.G."/>
            <person name="Baek J.H."/>
            <person name="Bayburt H."/>
            <person name="Jung J.J."/>
            <person name="Han D.M."/>
            <person name="Jeon C.O."/>
        </authorList>
    </citation>
    <scope>NUCLEOTIDE SEQUENCE [LARGE SCALE GENOMIC DNA]</scope>
    <source>
        <strain evidence="2 3">S88</strain>
    </source>
</reference>
<protein>
    <submittedName>
        <fullName evidence="2">Cold shock domain-containing protein</fullName>
    </submittedName>
</protein>
<organism evidence="2 3">
    <name type="scientific">Roseovarius phycicola</name>
    <dbReference type="NCBI Taxonomy" id="3080976"/>
    <lineage>
        <taxon>Bacteria</taxon>
        <taxon>Pseudomonadati</taxon>
        <taxon>Pseudomonadota</taxon>
        <taxon>Alphaproteobacteria</taxon>
        <taxon>Rhodobacterales</taxon>
        <taxon>Roseobacteraceae</taxon>
        <taxon>Roseovarius</taxon>
    </lineage>
</organism>
<accession>A0ABZ2HHC2</accession>
<gene>
    <name evidence="2" type="ORF">RZ517_11160</name>
</gene>
<sequence length="179" mass="19600">MTDDTPATRTVHGRVKWFDPVKGFGFVLADEGGPDILLHANVLRNFGQSSVADRAGVVLEVQKTDRGEQAVEVLEIEPPEDIETSGLADLDDIDPEVIRSAPLEPARVKWFDKGKGFGFANTFGRDEDVFVHVEVLRRSGLADLQPGEALAIRVIEGKRGRMATEVCGWETAVKQSKDS</sequence>
<dbReference type="InterPro" id="IPR012340">
    <property type="entry name" value="NA-bd_OB-fold"/>
</dbReference>
<dbReference type="InterPro" id="IPR050181">
    <property type="entry name" value="Cold_shock_domain"/>
</dbReference>
<dbReference type="Pfam" id="PF00313">
    <property type="entry name" value="CSD"/>
    <property type="match status" value="2"/>
</dbReference>
<evidence type="ECO:0000313" key="3">
    <source>
        <dbReference type="Proteomes" id="UP001364156"/>
    </source>
</evidence>
<dbReference type="SUPFAM" id="SSF50249">
    <property type="entry name" value="Nucleic acid-binding proteins"/>
    <property type="match status" value="2"/>
</dbReference>
<dbReference type="EMBL" id="CP146069">
    <property type="protein sequence ID" value="WWR45361.1"/>
    <property type="molecule type" value="Genomic_DNA"/>
</dbReference>
<dbReference type="InterPro" id="IPR011129">
    <property type="entry name" value="CSD"/>
</dbReference>
<evidence type="ECO:0000259" key="1">
    <source>
        <dbReference type="PROSITE" id="PS51857"/>
    </source>
</evidence>
<dbReference type="PANTHER" id="PTHR11544">
    <property type="entry name" value="COLD SHOCK DOMAIN CONTAINING PROTEINS"/>
    <property type="match status" value="1"/>
</dbReference>
<dbReference type="Gene3D" id="2.40.50.140">
    <property type="entry name" value="Nucleic acid-binding proteins"/>
    <property type="match status" value="2"/>
</dbReference>
<name>A0ABZ2HHC2_9RHOB</name>
<feature type="domain" description="CSD" evidence="1">
    <location>
        <begin position="10"/>
        <end position="75"/>
    </location>
</feature>
<dbReference type="PRINTS" id="PR00050">
    <property type="entry name" value="COLDSHOCK"/>
</dbReference>
<feature type="domain" description="CSD" evidence="1">
    <location>
        <begin position="103"/>
        <end position="168"/>
    </location>
</feature>
<dbReference type="Proteomes" id="UP001364156">
    <property type="component" value="Chromosome"/>
</dbReference>
<keyword evidence="3" id="KW-1185">Reference proteome</keyword>
<evidence type="ECO:0000313" key="2">
    <source>
        <dbReference type="EMBL" id="WWR45361.1"/>
    </source>
</evidence>
<proteinExistence type="predicted"/>